<dbReference type="GO" id="GO:0160147">
    <property type="term" value="F:tRNA pseudouridine(38-40) synthase activity"/>
    <property type="evidence" value="ECO:0007669"/>
    <property type="project" value="UniProtKB-EC"/>
</dbReference>
<evidence type="ECO:0000313" key="8">
    <source>
        <dbReference type="Proteomes" id="UP001163831"/>
    </source>
</evidence>
<dbReference type="Gene3D" id="3.30.70.580">
    <property type="entry name" value="Pseudouridine synthase I, catalytic domain, N-terminal subdomain"/>
    <property type="match status" value="1"/>
</dbReference>
<comment type="caution">
    <text evidence="4">Lacks conserved residue(s) required for the propagation of feature annotation.</text>
</comment>
<comment type="similarity">
    <text evidence="1 4 5">Belongs to the tRNA pseudouridine synthase TruA family.</text>
</comment>
<dbReference type="EMBL" id="CP107052">
    <property type="protein sequence ID" value="UYH52181.1"/>
    <property type="molecule type" value="Genomic_DNA"/>
</dbReference>
<keyword evidence="3 4" id="KW-0413">Isomerase</keyword>
<evidence type="ECO:0000256" key="2">
    <source>
        <dbReference type="ARBA" id="ARBA00022694"/>
    </source>
</evidence>
<dbReference type="InterPro" id="IPR020095">
    <property type="entry name" value="PsdUridine_synth_TruA_C"/>
</dbReference>
<evidence type="ECO:0000313" key="7">
    <source>
        <dbReference type="EMBL" id="UYH52181.1"/>
    </source>
</evidence>
<proteinExistence type="inferred from homology"/>
<dbReference type="EC" id="5.4.99.12" evidence="4"/>
<comment type="subunit">
    <text evidence="4">Homodimer.</text>
</comment>
<accession>A0ABY6GKW3</accession>
<keyword evidence="2 4" id="KW-0819">tRNA processing</keyword>
<dbReference type="InterPro" id="IPR020097">
    <property type="entry name" value="PsdUridine_synth_TruA_a/b_dom"/>
</dbReference>
<feature type="active site" description="Nucleophile" evidence="4">
    <location>
        <position position="61"/>
    </location>
</feature>
<keyword evidence="8" id="KW-1185">Reference proteome</keyword>
<dbReference type="PIRSF" id="PIRSF001430">
    <property type="entry name" value="tRNA_psdUrid_synth"/>
    <property type="match status" value="1"/>
</dbReference>
<dbReference type="PANTHER" id="PTHR11142">
    <property type="entry name" value="PSEUDOURIDYLATE SYNTHASE"/>
    <property type="match status" value="1"/>
</dbReference>
<comment type="function">
    <text evidence="4">Formation of pseudouridine at positions 38, 39 and 40 in the anticodon stem and loop of transfer RNAs.</text>
</comment>
<dbReference type="Proteomes" id="UP001163831">
    <property type="component" value="Chromosome"/>
</dbReference>
<dbReference type="InterPro" id="IPR001406">
    <property type="entry name" value="PsdUridine_synth_TruA"/>
</dbReference>
<dbReference type="NCBIfam" id="TIGR00071">
    <property type="entry name" value="hisT_truA"/>
    <property type="match status" value="1"/>
</dbReference>
<dbReference type="RefSeq" id="WP_319807778.1">
    <property type="nucleotide sequence ID" value="NZ_CP107052.1"/>
</dbReference>
<reference evidence="7" key="1">
    <citation type="submission" date="2022-10" db="EMBL/GenBank/DDBJ databases">
        <title>Candidatus Kirkpatrella diaphorinas gen. nov., sp. nov., an uncultured endosymbiont identified in a population of Diaphorina citri from Hawaii.</title>
        <authorList>
            <person name="Henry E.M."/>
            <person name="Carlson C.R."/>
            <person name="Kuo Y.-W."/>
        </authorList>
    </citation>
    <scope>NUCLEOTIDE SEQUENCE</scope>
    <source>
        <strain evidence="7">CADCRV1</strain>
    </source>
</reference>
<organism evidence="7 8">
    <name type="scientific">Candidatus Kirkpatrickella diaphorinae</name>
    <dbReference type="NCBI Taxonomy" id="2984322"/>
    <lineage>
        <taxon>Bacteria</taxon>
        <taxon>Pseudomonadati</taxon>
        <taxon>Pseudomonadota</taxon>
        <taxon>Alphaproteobacteria</taxon>
        <taxon>Acetobacterales</taxon>
        <taxon>Acetobacteraceae</taxon>
        <taxon>Candidatus Kirkpatrickella</taxon>
    </lineage>
</organism>
<feature type="binding site" evidence="4">
    <location>
        <position position="122"/>
    </location>
    <ligand>
        <name>substrate</name>
    </ligand>
</feature>
<gene>
    <name evidence="4 7" type="primary">truA</name>
    <name evidence="7" type="ORF">N5W20_04840</name>
</gene>
<evidence type="ECO:0000256" key="5">
    <source>
        <dbReference type="RuleBase" id="RU003792"/>
    </source>
</evidence>
<dbReference type="InterPro" id="IPR020103">
    <property type="entry name" value="PsdUridine_synth_cat_dom_sf"/>
</dbReference>
<dbReference type="Gene3D" id="3.30.70.660">
    <property type="entry name" value="Pseudouridine synthase I, catalytic domain, C-terminal subdomain"/>
    <property type="match status" value="1"/>
</dbReference>
<evidence type="ECO:0000259" key="6">
    <source>
        <dbReference type="Pfam" id="PF01416"/>
    </source>
</evidence>
<evidence type="ECO:0000256" key="1">
    <source>
        <dbReference type="ARBA" id="ARBA00009375"/>
    </source>
</evidence>
<dbReference type="CDD" id="cd02570">
    <property type="entry name" value="PseudoU_synth_EcTruA"/>
    <property type="match status" value="1"/>
</dbReference>
<protein>
    <recommendedName>
        <fullName evidence="4">tRNA pseudouridine synthase A</fullName>
        <ecNumber evidence="4">5.4.99.12</ecNumber>
    </recommendedName>
    <alternativeName>
        <fullName evidence="4">tRNA pseudouridine(38-40) synthase</fullName>
    </alternativeName>
    <alternativeName>
        <fullName evidence="4">tRNA pseudouridylate synthase I</fullName>
    </alternativeName>
    <alternativeName>
        <fullName evidence="4">tRNA-uridine isomerase I</fullName>
    </alternativeName>
</protein>
<dbReference type="Pfam" id="PF01416">
    <property type="entry name" value="PseudoU_synth_1"/>
    <property type="match status" value="2"/>
</dbReference>
<dbReference type="InterPro" id="IPR020094">
    <property type="entry name" value="TruA/RsuA/RluB/E/F_N"/>
</dbReference>
<comment type="catalytic activity">
    <reaction evidence="4 5">
        <text>uridine(38/39/40) in tRNA = pseudouridine(38/39/40) in tRNA</text>
        <dbReference type="Rhea" id="RHEA:22376"/>
        <dbReference type="Rhea" id="RHEA-COMP:10085"/>
        <dbReference type="Rhea" id="RHEA-COMP:10087"/>
        <dbReference type="ChEBI" id="CHEBI:65314"/>
        <dbReference type="ChEBI" id="CHEBI:65315"/>
        <dbReference type="EC" id="5.4.99.12"/>
    </reaction>
</comment>
<sequence length="264" mass="29290">MNNHLEAGYTRWALLLEFDGTGFVGWQRQENNPSIQGCLEEAGAAFFGGQSVMSATSGRTDAGVHASAMVVQLDVPDMRAVSAHQLRDGLNFHLKPHLIGVRMARPAPTDWHARFSAIGRRYRYTILNRAARPILDAHHVWHVKHPLNVDAMQEASRFLIGRHDFSSFRAASCQASGPIRTLDEMTISRSGDHVVLEVQARSFLHHQVRNFAGSLALVGRGKWSATHLRDVLDARDRSQAGPTAPPEGLCLIRVDYPEKLFESA</sequence>
<evidence type="ECO:0000256" key="4">
    <source>
        <dbReference type="HAMAP-Rule" id="MF_00171"/>
    </source>
</evidence>
<evidence type="ECO:0000256" key="3">
    <source>
        <dbReference type="ARBA" id="ARBA00023235"/>
    </source>
</evidence>
<feature type="domain" description="Pseudouridine synthase I TruA alpha/beta" evidence="6">
    <location>
        <begin position="156"/>
        <end position="257"/>
    </location>
</feature>
<dbReference type="SUPFAM" id="SSF55120">
    <property type="entry name" value="Pseudouridine synthase"/>
    <property type="match status" value="1"/>
</dbReference>
<dbReference type="PANTHER" id="PTHR11142:SF0">
    <property type="entry name" value="TRNA PSEUDOURIDINE SYNTHASE-LIKE 1"/>
    <property type="match status" value="1"/>
</dbReference>
<dbReference type="HAMAP" id="MF_00171">
    <property type="entry name" value="TruA"/>
    <property type="match status" value="1"/>
</dbReference>
<feature type="domain" description="Pseudouridine synthase I TruA alpha/beta" evidence="6">
    <location>
        <begin position="17"/>
        <end position="115"/>
    </location>
</feature>
<name>A0ABY6GKW3_9PROT</name>